<protein>
    <submittedName>
        <fullName evidence="1">Uncharacterized protein</fullName>
    </submittedName>
</protein>
<evidence type="ECO:0000313" key="2">
    <source>
        <dbReference type="Proteomes" id="UP001281761"/>
    </source>
</evidence>
<sequence length="146" mass="16659">MLSSPPATIDTLPPFPCEEQDSKVQDLIVRESDEENSAWTAPQVLRFGRDADEQLVITGDFTFFHSSPDERFPYHLSNDYRQFPHRLPFFSVAPLRLHPFQPSLLLFVENKTDDERVVLECLLKPMLVGVDSAVTPYHLILSGSRS</sequence>
<keyword evidence="2" id="KW-1185">Reference proteome</keyword>
<reference evidence="1 2" key="1">
    <citation type="journal article" date="2022" name="bioRxiv">
        <title>Genomics of Preaxostyla Flagellates Illuminates Evolutionary Transitions and the Path Towards Mitochondrial Loss.</title>
        <authorList>
            <person name="Novak L.V.F."/>
            <person name="Treitli S.C."/>
            <person name="Pyrih J."/>
            <person name="Halakuc P."/>
            <person name="Pipaliya S.V."/>
            <person name="Vacek V."/>
            <person name="Brzon O."/>
            <person name="Soukal P."/>
            <person name="Eme L."/>
            <person name="Dacks J.B."/>
            <person name="Karnkowska A."/>
            <person name="Elias M."/>
            <person name="Hampl V."/>
        </authorList>
    </citation>
    <scope>NUCLEOTIDE SEQUENCE [LARGE SCALE GENOMIC DNA]</scope>
    <source>
        <strain evidence="1">NAU3</strain>
        <tissue evidence="1">Gut</tissue>
    </source>
</reference>
<dbReference type="Proteomes" id="UP001281761">
    <property type="component" value="Unassembled WGS sequence"/>
</dbReference>
<name>A0ABQ9X1D4_9EUKA</name>
<accession>A0ABQ9X1D4</accession>
<proteinExistence type="predicted"/>
<comment type="caution">
    <text evidence="1">The sequence shown here is derived from an EMBL/GenBank/DDBJ whole genome shotgun (WGS) entry which is preliminary data.</text>
</comment>
<evidence type="ECO:0000313" key="1">
    <source>
        <dbReference type="EMBL" id="KAK2945159.1"/>
    </source>
</evidence>
<gene>
    <name evidence="1" type="ORF">BLNAU_19898</name>
</gene>
<dbReference type="EMBL" id="JARBJD010000270">
    <property type="protein sequence ID" value="KAK2945159.1"/>
    <property type="molecule type" value="Genomic_DNA"/>
</dbReference>
<organism evidence="1 2">
    <name type="scientific">Blattamonas nauphoetae</name>
    <dbReference type="NCBI Taxonomy" id="2049346"/>
    <lineage>
        <taxon>Eukaryota</taxon>
        <taxon>Metamonada</taxon>
        <taxon>Preaxostyla</taxon>
        <taxon>Oxymonadida</taxon>
        <taxon>Blattamonas</taxon>
    </lineage>
</organism>